<proteinExistence type="inferred from homology"/>
<evidence type="ECO:0000256" key="6">
    <source>
        <dbReference type="ARBA" id="ARBA00022840"/>
    </source>
</evidence>
<dbReference type="PANTHER" id="PTHR47959:SF13">
    <property type="entry name" value="ATP-DEPENDENT RNA HELICASE RHLE"/>
    <property type="match status" value="1"/>
</dbReference>
<feature type="short sequence motif" description="Q motif" evidence="10">
    <location>
        <begin position="1"/>
        <end position="29"/>
    </location>
</feature>
<dbReference type="GO" id="GO:0005829">
    <property type="term" value="C:cytosol"/>
    <property type="evidence" value="ECO:0007669"/>
    <property type="project" value="TreeGrafter"/>
</dbReference>
<comment type="similarity">
    <text evidence="7 11">Belongs to the DEAD box helicase family.</text>
</comment>
<dbReference type="InterPro" id="IPR014014">
    <property type="entry name" value="RNA_helicase_DEAD_Q_motif"/>
</dbReference>
<dbReference type="GO" id="GO:0003724">
    <property type="term" value="F:RNA helicase activity"/>
    <property type="evidence" value="ECO:0007669"/>
    <property type="project" value="UniProtKB-EC"/>
</dbReference>
<dbReference type="GO" id="GO:0003676">
    <property type="term" value="F:nucleic acid binding"/>
    <property type="evidence" value="ECO:0007669"/>
    <property type="project" value="InterPro"/>
</dbReference>
<evidence type="ECO:0000256" key="1">
    <source>
        <dbReference type="ARBA" id="ARBA00012552"/>
    </source>
</evidence>
<evidence type="ECO:0000256" key="8">
    <source>
        <dbReference type="ARBA" id="ARBA00047984"/>
    </source>
</evidence>
<evidence type="ECO:0000256" key="9">
    <source>
        <dbReference type="ARBA" id="ARBA00074363"/>
    </source>
</evidence>
<evidence type="ECO:0000259" key="14">
    <source>
        <dbReference type="PROSITE" id="PS51194"/>
    </source>
</evidence>
<keyword evidence="3 11" id="KW-0547">Nucleotide-binding</keyword>
<keyword evidence="17" id="KW-1185">Reference proteome</keyword>
<dbReference type="InterPro" id="IPR050079">
    <property type="entry name" value="DEAD_box_RNA_helicase"/>
</dbReference>
<accession>A0A1G7BUT1</accession>
<protein>
    <recommendedName>
        <fullName evidence="9">DEAD-box ATP-dependent RNA helicase RhpA</fullName>
        <ecNumber evidence="1">3.6.4.13</ecNumber>
    </recommendedName>
</protein>
<dbReference type="CDD" id="cd00268">
    <property type="entry name" value="DEADc"/>
    <property type="match status" value="1"/>
</dbReference>
<dbReference type="GO" id="GO:0042255">
    <property type="term" value="P:ribosome assembly"/>
    <property type="evidence" value="ECO:0007669"/>
    <property type="project" value="UniProtKB-ARBA"/>
</dbReference>
<dbReference type="OrthoDB" id="9785240at2"/>
<feature type="compositionally biased region" description="Basic and acidic residues" evidence="12">
    <location>
        <begin position="400"/>
        <end position="413"/>
    </location>
</feature>
<dbReference type="PROSITE" id="PS51194">
    <property type="entry name" value="HELICASE_CTER"/>
    <property type="match status" value="1"/>
</dbReference>
<feature type="domain" description="Helicase ATP-binding" evidence="13">
    <location>
        <begin position="32"/>
        <end position="206"/>
    </location>
</feature>
<dbReference type="InterPro" id="IPR011545">
    <property type="entry name" value="DEAD/DEAH_box_helicase_dom"/>
</dbReference>
<evidence type="ECO:0000259" key="13">
    <source>
        <dbReference type="PROSITE" id="PS51192"/>
    </source>
</evidence>
<keyword evidence="2" id="KW-0963">Cytoplasm</keyword>
<dbReference type="GO" id="GO:0005524">
    <property type="term" value="F:ATP binding"/>
    <property type="evidence" value="ECO:0007669"/>
    <property type="project" value="UniProtKB-KW"/>
</dbReference>
<evidence type="ECO:0000256" key="12">
    <source>
        <dbReference type="SAM" id="MobiDB-lite"/>
    </source>
</evidence>
<dbReference type="STRING" id="227084.SAMN05421855_10126"/>
<keyword evidence="4 11" id="KW-0378">Hydrolase</keyword>
<keyword evidence="6 11" id="KW-0067">ATP-binding</keyword>
<organism evidence="16 17">
    <name type="scientific">Ulvibacter litoralis</name>
    <dbReference type="NCBI Taxonomy" id="227084"/>
    <lineage>
        <taxon>Bacteria</taxon>
        <taxon>Pseudomonadati</taxon>
        <taxon>Bacteroidota</taxon>
        <taxon>Flavobacteriia</taxon>
        <taxon>Flavobacteriales</taxon>
        <taxon>Flavobacteriaceae</taxon>
        <taxon>Ulvibacter</taxon>
    </lineage>
</organism>
<dbReference type="EC" id="3.6.4.13" evidence="1"/>
<dbReference type="PROSITE" id="PS00039">
    <property type="entry name" value="DEAD_ATP_HELICASE"/>
    <property type="match status" value="1"/>
</dbReference>
<dbReference type="GO" id="GO:0016787">
    <property type="term" value="F:hydrolase activity"/>
    <property type="evidence" value="ECO:0007669"/>
    <property type="project" value="UniProtKB-KW"/>
</dbReference>
<sequence length="419" mass="45922">MSFKSLGLSDALLKAISKKGYTTPSPIQEKAIPKVLERKDVLASAQTGTGKTAGFALPILQILSETPTLRHRPIRSLILTPTRELAAQVLQDFKDYSEFTDLRSMVIFGGVGAAPQIKQLRQGVDVLVATPGRLLDLQSQGVLSLAKVEILVLDEADRMLDMGFLRDIKKVLALVPSKRQNLLFSATFSKEIKQLANGFLHNPVLVEAAPQNTTAEKVNQLVYKTNKAMKTELVTKLISEGDWQQVLIFTRTKHGANRLSEKLGKTGITSAAIHGNKSQGARTKALAGFKSGKVRVLVATDIAARGLDIPLLPHVINYELPNIPEDYVHRIGRTGRAGASGEAISIVSIDENEYVRGIEKLLGEKLDTQVIEGFEPTEKLADVLDKKAQNKAQNQRGRQKRNDAPKGKSDTGFKRRGRR</sequence>
<evidence type="ECO:0000256" key="10">
    <source>
        <dbReference type="PROSITE-ProRule" id="PRU00552"/>
    </source>
</evidence>
<feature type="domain" description="Helicase C-terminal" evidence="14">
    <location>
        <begin position="217"/>
        <end position="382"/>
    </location>
</feature>
<dbReference type="SMART" id="SM00487">
    <property type="entry name" value="DEXDc"/>
    <property type="match status" value="1"/>
</dbReference>
<dbReference type="Proteomes" id="UP000199321">
    <property type="component" value="Unassembled WGS sequence"/>
</dbReference>
<evidence type="ECO:0000256" key="3">
    <source>
        <dbReference type="ARBA" id="ARBA00022741"/>
    </source>
</evidence>
<dbReference type="PROSITE" id="PS51195">
    <property type="entry name" value="Q_MOTIF"/>
    <property type="match status" value="1"/>
</dbReference>
<comment type="catalytic activity">
    <reaction evidence="8">
        <text>ATP + H2O = ADP + phosphate + H(+)</text>
        <dbReference type="Rhea" id="RHEA:13065"/>
        <dbReference type="ChEBI" id="CHEBI:15377"/>
        <dbReference type="ChEBI" id="CHEBI:15378"/>
        <dbReference type="ChEBI" id="CHEBI:30616"/>
        <dbReference type="ChEBI" id="CHEBI:43474"/>
        <dbReference type="ChEBI" id="CHEBI:456216"/>
        <dbReference type="EC" id="3.6.4.13"/>
    </reaction>
</comment>
<feature type="domain" description="DEAD-box RNA helicase Q" evidence="15">
    <location>
        <begin position="1"/>
        <end position="29"/>
    </location>
</feature>
<dbReference type="CDD" id="cd18787">
    <property type="entry name" value="SF2_C_DEAD"/>
    <property type="match status" value="1"/>
</dbReference>
<dbReference type="InterPro" id="IPR044742">
    <property type="entry name" value="DEAD/DEAH_RhlB"/>
</dbReference>
<dbReference type="EMBL" id="FNBA01000001">
    <property type="protein sequence ID" value="SDE30757.1"/>
    <property type="molecule type" value="Genomic_DNA"/>
</dbReference>
<dbReference type="AlphaFoldDB" id="A0A1G7BUT1"/>
<keyword evidence="5 11" id="KW-0347">Helicase</keyword>
<reference evidence="16 17" key="1">
    <citation type="submission" date="2016-10" db="EMBL/GenBank/DDBJ databases">
        <authorList>
            <person name="de Groot N.N."/>
        </authorList>
    </citation>
    <scope>NUCLEOTIDE SEQUENCE [LARGE SCALE GENOMIC DNA]</scope>
    <source>
        <strain evidence="16 17">DSM 16195</strain>
    </source>
</reference>
<dbReference type="InterPro" id="IPR014001">
    <property type="entry name" value="Helicase_ATP-bd"/>
</dbReference>
<dbReference type="InterPro" id="IPR000629">
    <property type="entry name" value="RNA-helicase_DEAD-box_CS"/>
</dbReference>
<dbReference type="GO" id="GO:0009266">
    <property type="term" value="P:response to temperature stimulus"/>
    <property type="evidence" value="ECO:0007669"/>
    <property type="project" value="UniProtKB-ARBA"/>
</dbReference>
<dbReference type="SMART" id="SM00490">
    <property type="entry name" value="HELICc"/>
    <property type="match status" value="1"/>
</dbReference>
<evidence type="ECO:0000313" key="16">
    <source>
        <dbReference type="EMBL" id="SDE30757.1"/>
    </source>
</evidence>
<name>A0A1G7BUT1_9FLAO</name>
<evidence type="ECO:0000256" key="5">
    <source>
        <dbReference type="ARBA" id="ARBA00022806"/>
    </source>
</evidence>
<dbReference type="InterPro" id="IPR001650">
    <property type="entry name" value="Helicase_C-like"/>
</dbReference>
<evidence type="ECO:0000259" key="15">
    <source>
        <dbReference type="PROSITE" id="PS51195"/>
    </source>
</evidence>
<dbReference type="FunFam" id="3.40.50.300:FF:000468">
    <property type="entry name" value="ATP-dependent RNA helicase RhlE"/>
    <property type="match status" value="1"/>
</dbReference>
<dbReference type="InterPro" id="IPR027417">
    <property type="entry name" value="P-loop_NTPase"/>
</dbReference>
<dbReference type="Pfam" id="PF00270">
    <property type="entry name" value="DEAD"/>
    <property type="match status" value="1"/>
</dbReference>
<dbReference type="RefSeq" id="WP_093139235.1">
    <property type="nucleotide sequence ID" value="NZ_BMWO01000001.1"/>
</dbReference>
<dbReference type="SUPFAM" id="SSF52540">
    <property type="entry name" value="P-loop containing nucleoside triphosphate hydrolases"/>
    <property type="match status" value="1"/>
</dbReference>
<dbReference type="PANTHER" id="PTHR47959">
    <property type="entry name" value="ATP-DEPENDENT RNA HELICASE RHLE-RELATED"/>
    <property type="match status" value="1"/>
</dbReference>
<dbReference type="PROSITE" id="PS51192">
    <property type="entry name" value="HELICASE_ATP_BIND_1"/>
    <property type="match status" value="1"/>
</dbReference>
<evidence type="ECO:0000256" key="11">
    <source>
        <dbReference type="RuleBase" id="RU000492"/>
    </source>
</evidence>
<dbReference type="Pfam" id="PF00271">
    <property type="entry name" value="Helicase_C"/>
    <property type="match status" value="1"/>
</dbReference>
<feature type="region of interest" description="Disordered" evidence="12">
    <location>
        <begin position="382"/>
        <end position="419"/>
    </location>
</feature>
<dbReference type="Gene3D" id="3.40.50.300">
    <property type="entry name" value="P-loop containing nucleotide triphosphate hydrolases"/>
    <property type="match status" value="2"/>
</dbReference>
<evidence type="ECO:0000256" key="7">
    <source>
        <dbReference type="ARBA" id="ARBA00038437"/>
    </source>
</evidence>
<evidence type="ECO:0000256" key="4">
    <source>
        <dbReference type="ARBA" id="ARBA00022801"/>
    </source>
</evidence>
<evidence type="ECO:0000313" key="17">
    <source>
        <dbReference type="Proteomes" id="UP000199321"/>
    </source>
</evidence>
<dbReference type="FunFam" id="3.40.50.300:FF:000108">
    <property type="entry name" value="ATP-dependent RNA helicase RhlE"/>
    <property type="match status" value="1"/>
</dbReference>
<evidence type="ECO:0000256" key="2">
    <source>
        <dbReference type="ARBA" id="ARBA00022490"/>
    </source>
</evidence>
<gene>
    <name evidence="16" type="ORF">SAMN05421855_10126</name>
</gene>